<dbReference type="EMBL" id="JH819078">
    <property type="protein sequence ID" value="EKC41854.1"/>
    <property type="molecule type" value="Genomic_DNA"/>
</dbReference>
<dbReference type="AlphaFoldDB" id="K1RDT1"/>
<dbReference type="PANTHER" id="PTHR20956:SF12">
    <property type="entry name" value="FLYWCH-TYPE DOMAIN-CONTAINING PROTEIN"/>
    <property type="match status" value="1"/>
</dbReference>
<reference evidence="2" key="1">
    <citation type="journal article" date="2012" name="Nature">
        <title>The oyster genome reveals stress adaptation and complexity of shell formation.</title>
        <authorList>
            <person name="Zhang G."/>
            <person name="Fang X."/>
            <person name="Guo X."/>
            <person name="Li L."/>
            <person name="Luo R."/>
            <person name="Xu F."/>
            <person name="Yang P."/>
            <person name="Zhang L."/>
            <person name="Wang X."/>
            <person name="Qi H."/>
            <person name="Xiong Z."/>
            <person name="Que H."/>
            <person name="Xie Y."/>
            <person name="Holland P.W."/>
            <person name="Paps J."/>
            <person name="Zhu Y."/>
            <person name="Wu F."/>
            <person name="Chen Y."/>
            <person name="Wang J."/>
            <person name="Peng C."/>
            <person name="Meng J."/>
            <person name="Yang L."/>
            <person name="Liu J."/>
            <person name="Wen B."/>
            <person name="Zhang N."/>
            <person name="Huang Z."/>
            <person name="Zhu Q."/>
            <person name="Feng Y."/>
            <person name="Mount A."/>
            <person name="Hedgecock D."/>
            <person name="Xu Z."/>
            <person name="Liu Y."/>
            <person name="Domazet-Loso T."/>
            <person name="Du Y."/>
            <person name="Sun X."/>
            <person name="Zhang S."/>
            <person name="Liu B."/>
            <person name="Cheng P."/>
            <person name="Jiang X."/>
            <person name="Li J."/>
            <person name="Fan D."/>
            <person name="Wang W."/>
            <person name="Fu W."/>
            <person name="Wang T."/>
            <person name="Wang B."/>
            <person name="Zhang J."/>
            <person name="Peng Z."/>
            <person name="Li Y."/>
            <person name="Li N."/>
            <person name="Wang J."/>
            <person name="Chen M."/>
            <person name="He Y."/>
            <person name="Tan F."/>
            <person name="Song X."/>
            <person name="Zheng Q."/>
            <person name="Huang R."/>
            <person name="Yang H."/>
            <person name="Du X."/>
            <person name="Chen L."/>
            <person name="Yang M."/>
            <person name="Gaffney P.M."/>
            <person name="Wang S."/>
            <person name="Luo L."/>
            <person name="She Z."/>
            <person name="Ming Y."/>
            <person name="Huang W."/>
            <person name="Zhang S."/>
            <person name="Huang B."/>
            <person name="Zhang Y."/>
            <person name="Qu T."/>
            <person name="Ni P."/>
            <person name="Miao G."/>
            <person name="Wang J."/>
            <person name="Wang Q."/>
            <person name="Steinberg C.E."/>
            <person name="Wang H."/>
            <person name="Li N."/>
            <person name="Qian L."/>
            <person name="Zhang G."/>
            <person name="Li Y."/>
            <person name="Yang H."/>
            <person name="Liu X."/>
            <person name="Wang J."/>
            <person name="Yin Y."/>
            <person name="Wang J."/>
        </authorList>
    </citation>
    <scope>NUCLEOTIDE SEQUENCE [LARGE SCALE GENOMIC DNA]</scope>
    <source>
        <strain evidence="2">05x7-T-G4-1.051#20</strain>
    </source>
</reference>
<dbReference type="InParanoid" id="K1RDT1"/>
<protein>
    <submittedName>
        <fullName evidence="2">Uncharacterized protein</fullName>
    </submittedName>
</protein>
<evidence type="ECO:0000256" key="1">
    <source>
        <dbReference type="SAM" id="MobiDB-lite"/>
    </source>
</evidence>
<dbReference type="PANTHER" id="PTHR20956">
    <property type="entry name" value="HEH2P"/>
    <property type="match status" value="1"/>
</dbReference>
<accession>K1RDT1</accession>
<sequence>MSRKKSAKPNGQNSRLTAKKTIVPVPQPMEVTEEVLESTSVEDPPPHLTGWNLGVRFPRRQIHCFGPLKQWSPLTLIFPIGVWWKRATMNHRRGFTYGVKRKNKETTMWTCSVRSATIRCRATVLQRGNSFVRGANVHVHPADLKLPHLKKVSAQAKAIAVDQVFRPARDIVEATVSDTVQDRFVAPKTSNIKRYVNNYRTAFRPKDPTDLDFEINMDFLQCEEFLKADLRVFCAVQNRLGNSSVEMVTADFEAGWHHRMNSKARGVSLSFYQLVPLLQ</sequence>
<dbReference type="Gene3D" id="2.20.25.240">
    <property type="match status" value="1"/>
</dbReference>
<gene>
    <name evidence="2" type="ORF">CGI_10021195</name>
</gene>
<feature type="region of interest" description="Disordered" evidence="1">
    <location>
        <begin position="1"/>
        <end position="23"/>
    </location>
</feature>
<dbReference type="HOGENOM" id="CLU_998370_0_0_1"/>
<name>K1RDT1_MAGGI</name>
<organism evidence="2">
    <name type="scientific">Magallana gigas</name>
    <name type="common">Pacific oyster</name>
    <name type="synonym">Crassostrea gigas</name>
    <dbReference type="NCBI Taxonomy" id="29159"/>
    <lineage>
        <taxon>Eukaryota</taxon>
        <taxon>Metazoa</taxon>
        <taxon>Spiralia</taxon>
        <taxon>Lophotrochozoa</taxon>
        <taxon>Mollusca</taxon>
        <taxon>Bivalvia</taxon>
        <taxon>Autobranchia</taxon>
        <taxon>Pteriomorphia</taxon>
        <taxon>Ostreida</taxon>
        <taxon>Ostreoidea</taxon>
        <taxon>Ostreidae</taxon>
        <taxon>Magallana</taxon>
    </lineage>
</organism>
<proteinExistence type="predicted"/>
<evidence type="ECO:0000313" key="2">
    <source>
        <dbReference type="EMBL" id="EKC41854.1"/>
    </source>
</evidence>